<dbReference type="AlphaFoldDB" id="A0A5C6ZGZ0"/>
<dbReference type="Proteomes" id="UP000321578">
    <property type="component" value="Unassembled WGS sequence"/>
</dbReference>
<feature type="region of interest" description="Disordered" evidence="1">
    <location>
        <begin position="89"/>
        <end position="113"/>
    </location>
</feature>
<organism evidence="3 4">
    <name type="scientific">Subsaximicrobium wynnwilliamsii</name>
    <dbReference type="NCBI Taxonomy" id="291179"/>
    <lineage>
        <taxon>Bacteria</taxon>
        <taxon>Pseudomonadati</taxon>
        <taxon>Bacteroidota</taxon>
        <taxon>Flavobacteriia</taxon>
        <taxon>Flavobacteriales</taxon>
        <taxon>Flavobacteriaceae</taxon>
        <taxon>Subsaximicrobium</taxon>
    </lineage>
</organism>
<evidence type="ECO:0000256" key="2">
    <source>
        <dbReference type="SAM" id="SignalP"/>
    </source>
</evidence>
<reference evidence="3 4" key="1">
    <citation type="submission" date="2019-08" db="EMBL/GenBank/DDBJ databases">
        <title>Genomes of Subsaximicrobium wynnwilliamsii strains.</title>
        <authorList>
            <person name="Bowman J.P."/>
        </authorList>
    </citation>
    <scope>NUCLEOTIDE SEQUENCE [LARGE SCALE GENOMIC DNA]</scope>
    <source>
        <strain evidence="3 4">2-80-2</strain>
    </source>
</reference>
<keyword evidence="2" id="KW-0732">Signal</keyword>
<accession>A0A5C6ZGZ0</accession>
<evidence type="ECO:0000256" key="1">
    <source>
        <dbReference type="SAM" id="MobiDB-lite"/>
    </source>
</evidence>
<evidence type="ECO:0000313" key="3">
    <source>
        <dbReference type="EMBL" id="TXD89411.1"/>
    </source>
</evidence>
<sequence length="166" mass="18614">MKKLIAILMLCFMALSINAQTVISNGKSYTVKKSKIFLDGKEVSTTLSEADKIDILGRASTISEKIDADVKAKREAKALEKANKKAEKALKKAEKAQKQAEKTLKQNQKAQDKLIKASRKLKNAESKYQKLKRKGKLAPNDDAKWLKKIEGIKKDITKAQQQLERS</sequence>
<name>A0A5C6ZGZ0_9FLAO</name>
<dbReference type="RefSeq" id="WP_147086164.1">
    <property type="nucleotide sequence ID" value="NZ_VORM01000006.1"/>
</dbReference>
<comment type="caution">
    <text evidence="3">The sequence shown here is derived from an EMBL/GenBank/DDBJ whole genome shotgun (WGS) entry which is preliminary data.</text>
</comment>
<gene>
    <name evidence="3" type="ORF">ESY86_08480</name>
</gene>
<keyword evidence="4" id="KW-1185">Reference proteome</keyword>
<feature type="chain" id="PRO_5023094032" evidence="2">
    <location>
        <begin position="20"/>
        <end position="166"/>
    </location>
</feature>
<feature type="signal peptide" evidence="2">
    <location>
        <begin position="1"/>
        <end position="19"/>
    </location>
</feature>
<dbReference type="EMBL" id="VORO01000007">
    <property type="protein sequence ID" value="TXD89411.1"/>
    <property type="molecule type" value="Genomic_DNA"/>
</dbReference>
<protein>
    <submittedName>
        <fullName evidence="3">Uncharacterized protein</fullName>
    </submittedName>
</protein>
<evidence type="ECO:0000313" key="4">
    <source>
        <dbReference type="Proteomes" id="UP000321578"/>
    </source>
</evidence>
<proteinExistence type="predicted"/>
<dbReference type="OrthoDB" id="1450963at2"/>